<evidence type="ECO:0000313" key="2">
    <source>
        <dbReference type="EMBL" id="TDD68053.1"/>
    </source>
</evidence>
<dbReference type="EMBL" id="SMKU01000347">
    <property type="protein sequence ID" value="TDD68053.1"/>
    <property type="molecule type" value="Genomic_DNA"/>
</dbReference>
<feature type="chain" id="PRO_5020804068" evidence="1">
    <location>
        <begin position="35"/>
        <end position="50"/>
    </location>
</feature>
<keyword evidence="1" id="KW-0732">Signal</keyword>
<evidence type="ECO:0000256" key="1">
    <source>
        <dbReference type="SAM" id="SignalP"/>
    </source>
</evidence>
<dbReference type="Proteomes" id="UP000294513">
    <property type="component" value="Unassembled WGS sequence"/>
</dbReference>
<accession>A0A4R5A7F1</accession>
<name>A0A4R5A7F1_9ACTN</name>
<reference evidence="2 3" key="1">
    <citation type="submission" date="2019-03" db="EMBL/GenBank/DDBJ databases">
        <title>Draft genome sequences of novel Actinobacteria.</title>
        <authorList>
            <person name="Sahin N."/>
            <person name="Ay H."/>
            <person name="Saygin H."/>
        </authorList>
    </citation>
    <scope>NUCLEOTIDE SEQUENCE [LARGE SCALE GENOMIC DNA]</scope>
    <source>
        <strain evidence="2 3">H3C3</strain>
    </source>
</reference>
<gene>
    <name evidence="2" type="ORF">E1298_38850</name>
</gene>
<feature type="non-terminal residue" evidence="2">
    <location>
        <position position="50"/>
    </location>
</feature>
<feature type="signal peptide" evidence="1">
    <location>
        <begin position="1"/>
        <end position="34"/>
    </location>
</feature>
<sequence>MTPDPHRRRLTSAATAATMLLIGLGATAPVAAHAAQPFAKPSAVPSKAPS</sequence>
<comment type="caution">
    <text evidence="2">The sequence shown here is derived from an EMBL/GenBank/DDBJ whole genome shotgun (WGS) entry which is preliminary data.</text>
</comment>
<dbReference type="AlphaFoldDB" id="A0A4R5A7F1"/>
<dbReference type="InterPro" id="IPR006311">
    <property type="entry name" value="TAT_signal"/>
</dbReference>
<proteinExistence type="predicted"/>
<evidence type="ECO:0000313" key="3">
    <source>
        <dbReference type="Proteomes" id="UP000294513"/>
    </source>
</evidence>
<protein>
    <submittedName>
        <fullName evidence="2">Cellulose-binding protein</fullName>
    </submittedName>
</protein>
<keyword evidence="3" id="KW-1185">Reference proteome</keyword>
<organism evidence="2 3">
    <name type="scientific">Actinomadura rubrisoli</name>
    <dbReference type="NCBI Taxonomy" id="2530368"/>
    <lineage>
        <taxon>Bacteria</taxon>
        <taxon>Bacillati</taxon>
        <taxon>Actinomycetota</taxon>
        <taxon>Actinomycetes</taxon>
        <taxon>Streptosporangiales</taxon>
        <taxon>Thermomonosporaceae</taxon>
        <taxon>Actinomadura</taxon>
    </lineage>
</organism>
<dbReference type="PROSITE" id="PS51318">
    <property type="entry name" value="TAT"/>
    <property type="match status" value="1"/>
</dbReference>